<dbReference type="PANTHER" id="PTHR37936">
    <property type="entry name" value="TRANSPOSASE INSC FOR INSERTION ELEMENT IS2A-RELATED"/>
    <property type="match status" value="1"/>
</dbReference>
<protein>
    <recommendedName>
        <fullName evidence="3">Transposase</fullName>
    </recommendedName>
</protein>
<dbReference type="SUPFAM" id="SSF48295">
    <property type="entry name" value="TrpR-like"/>
    <property type="match status" value="1"/>
</dbReference>
<name>A0A444HGM3_RHILE</name>
<dbReference type="Proteomes" id="UP000283817">
    <property type="component" value="Unassembled WGS sequence"/>
</dbReference>
<organism evidence="1 2">
    <name type="scientific">Rhizobium leguminosarum</name>
    <dbReference type="NCBI Taxonomy" id="384"/>
    <lineage>
        <taxon>Bacteria</taxon>
        <taxon>Pseudomonadati</taxon>
        <taxon>Pseudomonadota</taxon>
        <taxon>Alphaproteobacteria</taxon>
        <taxon>Hyphomicrobiales</taxon>
        <taxon>Rhizobiaceae</taxon>
        <taxon>Rhizobium/Agrobacterium group</taxon>
        <taxon>Rhizobium</taxon>
    </lineage>
</organism>
<dbReference type="GO" id="GO:0006313">
    <property type="term" value="P:DNA transposition"/>
    <property type="evidence" value="ECO:0007669"/>
    <property type="project" value="InterPro"/>
</dbReference>
<reference evidence="1 2" key="1">
    <citation type="submission" date="2019-01" db="EMBL/GenBank/DDBJ databases">
        <title>RHIZO-ID as a novel technology for direct rhizobia identification.</title>
        <authorList>
            <person name="De Meyer S.E."/>
        </authorList>
    </citation>
    <scope>NUCLEOTIDE SEQUENCE [LARGE SCALE GENOMIC DNA]</scope>
    <source>
        <strain evidence="1 2">WSM448</strain>
    </source>
</reference>
<sequence>MTKHQIEVITSVERRRRWSQEDKERLVAACLEPGAVLSEIARAAGIHVSQLFRWRKELCQIEEPRTETASTLVPV</sequence>
<dbReference type="RefSeq" id="WP_164902737.1">
    <property type="nucleotide sequence ID" value="NZ_SBHX01000239.1"/>
</dbReference>
<dbReference type="PANTHER" id="PTHR37936:SF3">
    <property type="entry name" value="TRANSPOSASE INSC FOR INSERTION ELEMENT IS2A-RELATED"/>
    <property type="match status" value="1"/>
</dbReference>
<dbReference type="GO" id="GO:0004803">
    <property type="term" value="F:transposase activity"/>
    <property type="evidence" value="ECO:0007669"/>
    <property type="project" value="InterPro"/>
</dbReference>
<evidence type="ECO:0000313" key="2">
    <source>
        <dbReference type="Proteomes" id="UP000283817"/>
    </source>
</evidence>
<dbReference type="GO" id="GO:0043565">
    <property type="term" value="F:sequence-specific DNA binding"/>
    <property type="evidence" value="ECO:0007669"/>
    <property type="project" value="InterPro"/>
</dbReference>
<gene>
    <name evidence="1" type="ORF">EHI47_39780</name>
</gene>
<dbReference type="InterPro" id="IPR010921">
    <property type="entry name" value="Trp_repressor/repl_initiator"/>
</dbReference>
<proteinExistence type="predicted"/>
<dbReference type="InterPro" id="IPR002514">
    <property type="entry name" value="Transposase_8"/>
</dbReference>
<comment type="caution">
    <text evidence="1">The sequence shown here is derived from an EMBL/GenBank/DDBJ whole genome shotgun (WGS) entry which is preliminary data.</text>
</comment>
<evidence type="ECO:0008006" key="3">
    <source>
        <dbReference type="Google" id="ProtNLM"/>
    </source>
</evidence>
<accession>A0A444HGM3</accession>
<feature type="non-terminal residue" evidence="1">
    <location>
        <position position="75"/>
    </location>
</feature>
<dbReference type="AlphaFoldDB" id="A0A444HGM3"/>
<evidence type="ECO:0000313" key="1">
    <source>
        <dbReference type="EMBL" id="RWX19944.1"/>
    </source>
</evidence>
<dbReference type="Pfam" id="PF01527">
    <property type="entry name" value="HTH_Tnp_1"/>
    <property type="match status" value="1"/>
</dbReference>
<dbReference type="EMBL" id="SBHX01000239">
    <property type="protein sequence ID" value="RWX19944.1"/>
    <property type="molecule type" value="Genomic_DNA"/>
</dbReference>